<protein>
    <submittedName>
        <fullName evidence="2">Uncharacterized protein</fullName>
    </submittedName>
</protein>
<feature type="non-terminal residue" evidence="2">
    <location>
        <position position="206"/>
    </location>
</feature>
<gene>
    <name evidence="2" type="ORF">M9458_023341</name>
</gene>
<dbReference type="EMBL" id="JAMKFB020000011">
    <property type="protein sequence ID" value="KAL0180935.1"/>
    <property type="molecule type" value="Genomic_DNA"/>
</dbReference>
<feature type="region of interest" description="Disordered" evidence="1">
    <location>
        <begin position="1"/>
        <end position="36"/>
    </location>
</feature>
<proteinExistence type="predicted"/>
<reference evidence="2 3" key="1">
    <citation type="submission" date="2024-05" db="EMBL/GenBank/DDBJ databases">
        <title>Genome sequencing and assembly of Indian major carp, Cirrhinus mrigala (Hamilton, 1822).</title>
        <authorList>
            <person name="Mohindra V."/>
            <person name="Chowdhury L.M."/>
            <person name="Lal K."/>
            <person name="Jena J.K."/>
        </authorList>
    </citation>
    <scope>NUCLEOTIDE SEQUENCE [LARGE SCALE GENOMIC DNA]</scope>
    <source>
        <strain evidence="2">CM1030</strain>
        <tissue evidence="2">Blood</tissue>
    </source>
</reference>
<feature type="region of interest" description="Disordered" evidence="1">
    <location>
        <begin position="98"/>
        <end position="120"/>
    </location>
</feature>
<feature type="non-terminal residue" evidence="2">
    <location>
        <position position="1"/>
    </location>
</feature>
<comment type="caution">
    <text evidence="2">The sequence shown here is derived from an EMBL/GenBank/DDBJ whole genome shotgun (WGS) entry which is preliminary data.</text>
</comment>
<evidence type="ECO:0000313" key="2">
    <source>
        <dbReference type="EMBL" id="KAL0180935.1"/>
    </source>
</evidence>
<organism evidence="2 3">
    <name type="scientific">Cirrhinus mrigala</name>
    <name type="common">Mrigala</name>
    <dbReference type="NCBI Taxonomy" id="683832"/>
    <lineage>
        <taxon>Eukaryota</taxon>
        <taxon>Metazoa</taxon>
        <taxon>Chordata</taxon>
        <taxon>Craniata</taxon>
        <taxon>Vertebrata</taxon>
        <taxon>Euteleostomi</taxon>
        <taxon>Actinopterygii</taxon>
        <taxon>Neopterygii</taxon>
        <taxon>Teleostei</taxon>
        <taxon>Ostariophysi</taxon>
        <taxon>Cypriniformes</taxon>
        <taxon>Cyprinidae</taxon>
        <taxon>Labeoninae</taxon>
        <taxon>Labeonini</taxon>
        <taxon>Cirrhinus</taxon>
    </lineage>
</organism>
<dbReference type="Proteomes" id="UP001529510">
    <property type="component" value="Unassembled WGS sequence"/>
</dbReference>
<name>A0ABD0Q4E4_CIRMR</name>
<dbReference type="AlphaFoldDB" id="A0ABD0Q4E4"/>
<sequence length="206" mass="21214">GAPISEFNTKKDYVPKGTPESPEAHKYTTLPPAPASSSAVVWQPLCSPSAYHLYGASSTGLPSSIVDPAAPLWLLAPSSPPWPGSPLAPPSSLIPPVPPWSGIDHPAPRDSTPPASPCPSSSIRLRHPSGFSLVLCRSDSNAAFQIHTFALVTGTIGSSSALRTLLVTLAHQLSISGSSTTCSAAVSIPPPWLLPPSAPPWGIVIA</sequence>
<accession>A0ABD0Q4E4</accession>
<keyword evidence="3" id="KW-1185">Reference proteome</keyword>
<evidence type="ECO:0000313" key="3">
    <source>
        <dbReference type="Proteomes" id="UP001529510"/>
    </source>
</evidence>
<evidence type="ECO:0000256" key="1">
    <source>
        <dbReference type="SAM" id="MobiDB-lite"/>
    </source>
</evidence>